<comment type="caution">
    <text evidence="3">The sequence shown here is derived from an EMBL/GenBank/DDBJ whole genome shotgun (WGS) entry which is preliminary data.</text>
</comment>
<evidence type="ECO:0000256" key="1">
    <source>
        <dbReference type="SAM" id="MobiDB-lite"/>
    </source>
</evidence>
<name>A0AAW1IRD8_SAPOF</name>
<reference evidence="3" key="1">
    <citation type="submission" date="2024-03" db="EMBL/GenBank/DDBJ databases">
        <title>WGS assembly of Saponaria officinalis var. Norfolk2.</title>
        <authorList>
            <person name="Jenkins J."/>
            <person name="Shu S."/>
            <person name="Grimwood J."/>
            <person name="Barry K."/>
            <person name="Goodstein D."/>
            <person name="Schmutz J."/>
            <person name="Leebens-Mack J."/>
            <person name="Osbourn A."/>
        </authorList>
    </citation>
    <scope>NUCLEOTIDE SEQUENCE [LARGE SCALE GENOMIC DNA]</scope>
    <source>
        <strain evidence="3">JIC</strain>
    </source>
</reference>
<organism evidence="3 4">
    <name type="scientific">Saponaria officinalis</name>
    <name type="common">Common soapwort</name>
    <name type="synonym">Lychnis saponaria</name>
    <dbReference type="NCBI Taxonomy" id="3572"/>
    <lineage>
        <taxon>Eukaryota</taxon>
        <taxon>Viridiplantae</taxon>
        <taxon>Streptophyta</taxon>
        <taxon>Embryophyta</taxon>
        <taxon>Tracheophyta</taxon>
        <taxon>Spermatophyta</taxon>
        <taxon>Magnoliopsida</taxon>
        <taxon>eudicotyledons</taxon>
        <taxon>Gunneridae</taxon>
        <taxon>Pentapetalae</taxon>
        <taxon>Caryophyllales</taxon>
        <taxon>Caryophyllaceae</taxon>
        <taxon>Caryophylleae</taxon>
        <taxon>Saponaria</taxon>
    </lineage>
</organism>
<feature type="signal peptide" evidence="2">
    <location>
        <begin position="1"/>
        <end position="25"/>
    </location>
</feature>
<dbReference type="Proteomes" id="UP001443914">
    <property type="component" value="Unassembled WGS sequence"/>
</dbReference>
<dbReference type="PANTHER" id="PTHR48152:SF3">
    <property type="entry name" value="DUF946 FAMILY PROTEIN (DUF946)"/>
    <property type="match status" value="1"/>
</dbReference>
<accession>A0AAW1IRD8</accession>
<dbReference type="AlphaFoldDB" id="A0AAW1IRD8"/>
<gene>
    <name evidence="3" type="ORF">RND81_09G215200</name>
</gene>
<keyword evidence="2" id="KW-0732">Signal</keyword>
<sequence>MDLCPRFYLLLFLLILINLVDHCVCQDPNFSNTYIHKLHIVNKRFQKLRIESSFNFSASSPVWPQGTGFATGRIDFGGLTATEITTFNKVWATYEGGPENAGATFFEPIELPPGFSLLGYYAQPNNRPLFGRVVVAKDKDSDAASPALKKPDDYALVWSSKNLNVKEDTNGYIWAPIPSDGYQAVGLVVTTTPEKPPLDKVMCVRSDLTSLCETDEWVWGREGGVDSDEFNIFDSRPVRKGKQASAVSIGTFMARSGGGTTFDMPLLVCLKNILKSYSYMPNLEQLNTLIKTYAPRIYTHPSEDYQPSSVEWFFSNGALLFKKGEESNPIQIDPKGSNLPSGGSNDGSYWIDFPTDKNTRERVMKGNISSATGYIHVKPMLGGTYTDIAIWLFYPFNGGSWAKVGIVSIPLGKIGEHVGDWEHVTLRISNFNGYLRKVYFSQHAGGEWVHASNLGYIEGTNRFFGYSSLHGHATYPKPGSGAQGNEFVGIRNDTDKSDQMVDTNTSYTIISADYLGGAIVEPPWLNYARKWGPIIAYDIVDEIHKVADMLPGRLKNKFLKFTKSLPAELLGEQGPTGPKMKRSWDGEESK</sequence>
<keyword evidence="4" id="KW-1185">Reference proteome</keyword>
<proteinExistence type="predicted"/>
<evidence type="ECO:0000256" key="2">
    <source>
        <dbReference type="SAM" id="SignalP"/>
    </source>
</evidence>
<dbReference type="PANTHER" id="PTHR48152">
    <property type="entry name" value="F1C9.34 PROTEIN"/>
    <property type="match status" value="1"/>
</dbReference>
<protein>
    <recommendedName>
        <fullName evidence="5">Vacuolar protein sorting-associated protein 62</fullName>
    </recommendedName>
</protein>
<feature type="region of interest" description="Disordered" evidence="1">
    <location>
        <begin position="569"/>
        <end position="590"/>
    </location>
</feature>
<dbReference type="InterPro" id="IPR009291">
    <property type="entry name" value="Vps62"/>
</dbReference>
<dbReference type="Pfam" id="PF06101">
    <property type="entry name" value="Vps62"/>
    <property type="match status" value="1"/>
</dbReference>
<feature type="chain" id="PRO_5043575963" description="Vacuolar protein sorting-associated protein 62" evidence="2">
    <location>
        <begin position="26"/>
        <end position="590"/>
    </location>
</feature>
<dbReference type="EMBL" id="JBDFQZ010000009">
    <property type="protein sequence ID" value="KAK9691730.1"/>
    <property type="molecule type" value="Genomic_DNA"/>
</dbReference>
<feature type="region of interest" description="Disordered" evidence="1">
    <location>
        <begin position="477"/>
        <end position="496"/>
    </location>
</feature>
<evidence type="ECO:0000313" key="3">
    <source>
        <dbReference type="EMBL" id="KAK9691730.1"/>
    </source>
</evidence>
<evidence type="ECO:0000313" key="4">
    <source>
        <dbReference type="Proteomes" id="UP001443914"/>
    </source>
</evidence>
<evidence type="ECO:0008006" key="5">
    <source>
        <dbReference type="Google" id="ProtNLM"/>
    </source>
</evidence>